<feature type="compositionally biased region" description="Basic and acidic residues" evidence="1">
    <location>
        <begin position="134"/>
        <end position="146"/>
    </location>
</feature>
<reference evidence="2 3" key="1">
    <citation type="submission" date="2024-01" db="EMBL/GenBank/DDBJ databases">
        <title>Genome assemblies of Stephania.</title>
        <authorList>
            <person name="Yang L."/>
        </authorList>
    </citation>
    <scope>NUCLEOTIDE SEQUENCE [LARGE SCALE GENOMIC DNA]</scope>
    <source>
        <strain evidence="2">YNDBR</strain>
        <tissue evidence="2">Leaf</tissue>
    </source>
</reference>
<comment type="caution">
    <text evidence="2">The sequence shown here is derived from an EMBL/GenBank/DDBJ whole genome shotgun (WGS) entry which is preliminary data.</text>
</comment>
<feature type="compositionally biased region" description="Low complexity" evidence="1">
    <location>
        <begin position="93"/>
        <end position="102"/>
    </location>
</feature>
<accession>A0AAP0IVN9</accession>
<organism evidence="2 3">
    <name type="scientific">Stephania yunnanensis</name>
    <dbReference type="NCBI Taxonomy" id="152371"/>
    <lineage>
        <taxon>Eukaryota</taxon>
        <taxon>Viridiplantae</taxon>
        <taxon>Streptophyta</taxon>
        <taxon>Embryophyta</taxon>
        <taxon>Tracheophyta</taxon>
        <taxon>Spermatophyta</taxon>
        <taxon>Magnoliopsida</taxon>
        <taxon>Ranunculales</taxon>
        <taxon>Menispermaceae</taxon>
        <taxon>Menispermoideae</taxon>
        <taxon>Cissampelideae</taxon>
        <taxon>Stephania</taxon>
    </lineage>
</organism>
<feature type="compositionally biased region" description="Basic and acidic residues" evidence="1">
    <location>
        <begin position="56"/>
        <end position="72"/>
    </location>
</feature>
<dbReference type="EMBL" id="JBBNAF010000008">
    <property type="protein sequence ID" value="KAK9121396.1"/>
    <property type="molecule type" value="Genomic_DNA"/>
</dbReference>
<protein>
    <submittedName>
        <fullName evidence="2">Uncharacterized protein</fullName>
    </submittedName>
</protein>
<gene>
    <name evidence="2" type="ORF">Syun_019013</name>
</gene>
<feature type="compositionally biased region" description="Basic and acidic residues" evidence="1">
    <location>
        <begin position="109"/>
        <end position="122"/>
    </location>
</feature>
<evidence type="ECO:0000313" key="3">
    <source>
        <dbReference type="Proteomes" id="UP001420932"/>
    </source>
</evidence>
<feature type="region of interest" description="Disordered" evidence="1">
    <location>
        <begin position="48"/>
        <end position="146"/>
    </location>
</feature>
<dbReference type="AlphaFoldDB" id="A0AAP0IVN9"/>
<evidence type="ECO:0000256" key="1">
    <source>
        <dbReference type="SAM" id="MobiDB-lite"/>
    </source>
</evidence>
<sequence>MRKKGWTPESGQLRASTVKGARSGAPAAADERRHTCEGRGCTAAAVMTSRIGSARRSSDGDRRRHAAEVADRRRCRSGGPATRRLHGVVRLWTGRSGSNTSESGGGGGERIEEPAGREETAVRGEGAGSDGSDENERRSDGSEERE</sequence>
<feature type="region of interest" description="Disordered" evidence="1">
    <location>
        <begin position="1"/>
        <end position="36"/>
    </location>
</feature>
<name>A0AAP0IVN9_9MAGN</name>
<proteinExistence type="predicted"/>
<keyword evidence="3" id="KW-1185">Reference proteome</keyword>
<dbReference type="Proteomes" id="UP001420932">
    <property type="component" value="Unassembled WGS sequence"/>
</dbReference>
<evidence type="ECO:0000313" key="2">
    <source>
        <dbReference type="EMBL" id="KAK9121396.1"/>
    </source>
</evidence>